<organism evidence="2 3">
    <name type="scientific">Pycnoporus cinnabarinus</name>
    <name type="common">Cinnabar-red polypore</name>
    <name type="synonym">Trametes cinnabarina</name>
    <dbReference type="NCBI Taxonomy" id="5643"/>
    <lineage>
        <taxon>Eukaryota</taxon>
        <taxon>Fungi</taxon>
        <taxon>Dikarya</taxon>
        <taxon>Basidiomycota</taxon>
        <taxon>Agaricomycotina</taxon>
        <taxon>Agaricomycetes</taxon>
        <taxon>Polyporales</taxon>
        <taxon>Polyporaceae</taxon>
        <taxon>Trametes</taxon>
    </lineage>
</organism>
<feature type="compositionally biased region" description="Polar residues" evidence="1">
    <location>
        <begin position="113"/>
        <end position="122"/>
    </location>
</feature>
<evidence type="ECO:0000256" key="1">
    <source>
        <dbReference type="SAM" id="MobiDB-lite"/>
    </source>
</evidence>
<feature type="compositionally biased region" description="Basic and acidic residues" evidence="1">
    <location>
        <begin position="189"/>
        <end position="201"/>
    </location>
</feature>
<dbReference type="EMBL" id="CCBP010000227">
    <property type="protein sequence ID" value="CDO74921.1"/>
    <property type="molecule type" value="Genomic_DNA"/>
</dbReference>
<accession>A0A060SL78</accession>
<dbReference type="HOGENOM" id="CLU_723885_0_0_1"/>
<comment type="caution">
    <text evidence="2">The sequence shown here is derived from an EMBL/GenBank/DDBJ whole genome shotgun (WGS) entry which is preliminary data.</text>
</comment>
<name>A0A060SL78_PYCCI</name>
<feature type="region of interest" description="Disordered" evidence="1">
    <location>
        <begin position="113"/>
        <end position="149"/>
    </location>
</feature>
<gene>
    <name evidence="2" type="ORF">BN946_scf184927.g5</name>
</gene>
<protein>
    <submittedName>
        <fullName evidence="2">Uncharacterized protein</fullName>
    </submittedName>
</protein>
<keyword evidence="3" id="KW-1185">Reference proteome</keyword>
<reference evidence="2" key="1">
    <citation type="submission" date="2014-01" db="EMBL/GenBank/DDBJ databases">
        <title>The genome of the white-rot fungus Pycnoporus cinnabarinus: a basidiomycete model with a versatile arsenal for lignocellulosic biomass breakdown.</title>
        <authorList>
            <person name="Levasseur A."/>
            <person name="Lomascolo A."/>
            <person name="Ruiz-Duenas F.J."/>
            <person name="Uzan E."/>
            <person name="Piumi F."/>
            <person name="Kues U."/>
            <person name="Ram A.F.J."/>
            <person name="Murat C."/>
            <person name="Haon M."/>
            <person name="Benoit I."/>
            <person name="Arfi Y."/>
            <person name="Chevret D."/>
            <person name="Drula E."/>
            <person name="Kwon M.J."/>
            <person name="Gouret P."/>
            <person name="Lesage-Meessen L."/>
            <person name="Lombard V."/>
            <person name="Mariette J."/>
            <person name="Noirot C."/>
            <person name="Park J."/>
            <person name="Patyshakuliyeva A."/>
            <person name="Wieneger R.A.B."/>
            <person name="Wosten H.A.B."/>
            <person name="Martin F."/>
            <person name="Coutinho P.M."/>
            <person name="de Vries R."/>
            <person name="Martinez A.T."/>
            <person name="Klopp C."/>
            <person name="Pontarotti P."/>
            <person name="Henrissat B."/>
            <person name="Record E."/>
        </authorList>
    </citation>
    <scope>NUCLEOTIDE SEQUENCE [LARGE SCALE GENOMIC DNA]</scope>
    <source>
        <strain evidence="2">BRFM137</strain>
    </source>
</reference>
<dbReference type="OrthoDB" id="2758482at2759"/>
<feature type="region of interest" description="Disordered" evidence="1">
    <location>
        <begin position="171"/>
        <end position="202"/>
    </location>
</feature>
<dbReference type="Proteomes" id="UP000029665">
    <property type="component" value="Unassembled WGS sequence"/>
</dbReference>
<sequence>MPRAYAYLSAPTGPGSLDTDTASRWTHPQLSAGVYEDIPRHYEDYPNVQWWYKQDWCASKNSRIKDFGRLVQRGAKPEQLDSLATSLASTAANNAHLLVEAPYTIPVPQHTTSAFPSLSTTKRPLDDVDTTSDIPSKRLHQSPLAYEPQPCPLQTQAREMLPEIEAIPLGDEPSPWAPGNDHACSPGDDAQRQKVPREQPQDPHLLTPCMSAASHAQCTHPPQLTLNHSAATVIDDAAAPETSPVQQLEDSFTQGAALSCLAKVPDLFADLIPTTAVKSSETAANKDLRTMPSVQGQASMPLSGTSKTVDRSCKVNGKMAAVWPLAPGAESLKDRCACVWARQPDNLTKTQEDFNIWYKHTGLYKKKASGLITMHATYSLQY</sequence>
<proteinExistence type="predicted"/>
<evidence type="ECO:0000313" key="2">
    <source>
        <dbReference type="EMBL" id="CDO74921.1"/>
    </source>
</evidence>
<dbReference type="AlphaFoldDB" id="A0A060SL78"/>
<evidence type="ECO:0000313" key="3">
    <source>
        <dbReference type="Proteomes" id="UP000029665"/>
    </source>
</evidence>